<evidence type="ECO:0000256" key="1">
    <source>
        <dbReference type="SAM" id="SignalP"/>
    </source>
</evidence>
<comment type="caution">
    <text evidence="2">The sequence shown here is derived from an EMBL/GenBank/DDBJ whole genome shotgun (WGS) entry which is preliminary data.</text>
</comment>
<reference evidence="3" key="2">
    <citation type="submission" date="2016-04" db="EMBL/GenBank/DDBJ databases">
        <title>Planomonospora sphaerica JCM9374 whole genome shotgun sequence.</title>
        <authorList>
            <person name="Suzuki T."/>
            <person name="Dohra H."/>
            <person name="Kodani S."/>
        </authorList>
    </citation>
    <scope>NUCLEOTIDE SEQUENCE [LARGE SCALE GENOMIC DNA]</scope>
    <source>
        <strain evidence="3">JCM 9374</strain>
    </source>
</reference>
<gene>
    <name evidence="2" type="ORF">PS9374_07055</name>
</gene>
<sequence>MKRQLAAVLVIAITLMPTWTVPAHAGVDPADQTDPVVALGRQLVPGRGVRFSETVTSRSFSPGERTETFRYRITGAYRFGRTGIGRTGVVASRMAQTIDPRSLPAEARDDNAPLRLIVLRRAVYIAAEGFLPEGFLPRGKTWIRGESAGVFSPQLINVLEPITLWGLLRTTTGTRSGKLNGMPMTVYRGTISARRLYEVSPTYRKQTGDKPRGQAGRMAIRWKLWQDARQRTRKLVTSYTDKTPGMAGRTVVSSTVTFRDWGDRIVITPPPARSVIDIEEMFQQEGAMAAVPRRPLPVPIREREP</sequence>
<keyword evidence="3" id="KW-1185">Reference proteome</keyword>
<evidence type="ECO:0000313" key="2">
    <source>
        <dbReference type="EMBL" id="GAT71364.1"/>
    </source>
</evidence>
<dbReference type="OrthoDB" id="3515039at2"/>
<name>A0A171DQM2_9ACTN</name>
<protein>
    <submittedName>
        <fullName evidence="2">Uncharacterized protein</fullName>
    </submittedName>
</protein>
<dbReference type="AlphaFoldDB" id="A0A171DQM2"/>
<feature type="signal peptide" evidence="1">
    <location>
        <begin position="1"/>
        <end position="25"/>
    </location>
</feature>
<dbReference type="RefSeq" id="WP_068904426.1">
    <property type="nucleotide sequence ID" value="NZ_BDCX01000028.1"/>
</dbReference>
<keyword evidence="1" id="KW-0732">Signal</keyword>
<evidence type="ECO:0000313" key="3">
    <source>
        <dbReference type="Proteomes" id="UP000077701"/>
    </source>
</evidence>
<proteinExistence type="predicted"/>
<feature type="chain" id="PRO_5007905905" evidence="1">
    <location>
        <begin position="26"/>
        <end position="305"/>
    </location>
</feature>
<dbReference type="Proteomes" id="UP000077701">
    <property type="component" value="Unassembled WGS sequence"/>
</dbReference>
<organism evidence="2 3">
    <name type="scientific">Planomonospora sphaerica</name>
    <dbReference type="NCBI Taxonomy" id="161355"/>
    <lineage>
        <taxon>Bacteria</taxon>
        <taxon>Bacillati</taxon>
        <taxon>Actinomycetota</taxon>
        <taxon>Actinomycetes</taxon>
        <taxon>Streptosporangiales</taxon>
        <taxon>Streptosporangiaceae</taxon>
        <taxon>Planomonospora</taxon>
    </lineage>
</organism>
<dbReference type="EMBL" id="BDCX01000028">
    <property type="protein sequence ID" value="GAT71364.1"/>
    <property type="molecule type" value="Genomic_DNA"/>
</dbReference>
<accession>A0A171DQM2</accession>
<reference evidence="2 3" key="1">
    <citation type="journal article" date="2016" name="Genome Announc.">
        <title>Draft Genome Sequence of Planomonospora sphaerica JCM9374, a Rare Actinomycete.</title>
        <authorList>
            <person name="Dohra H."/>
            <person name="Suzuki T."/>
            <person name="Inoue Y."/>
            <person name="Kodani S."/>
        </authorList>
    </citation>
    <scope>NUCLEOTIDE SEQUENCE [LARGE SCALE GENOMIC DNA]</scope>
    <source>
        <strain evidence="2 3">JCM 9374</strain>
    </source>
</reference>
<dbReference type="Gene3D" id="2.50.20.20">
    <property type="match status" value="1"/>
</dbReference>